<gene>
    <name evidence="2" type="ORF">ACFQZU_23930</name>
</gene>
<comment type="caution">
    <text evidence="2">The sequence shown here is derived from an EMBL/GenBank/DDBJ whole genome shotgun (WGS) entry which is preliminary data.</text>
</comment>
<dbReference type="EMBL" id="JBHTHR010001578">
    <property type="protein sequence ID" value="MFD0804346.1"/>
    <property type="molecule type" value="Genomic_DNA"/>
</dbReference>
<protein>
    <submittedName>
        <fullName evidence="2">Uncharacterized protein</fullName>
    </submittedName>
</protein>
<evidence type="ECO:0000256" key="1">
    <source>
        <dbReference type="SAM" id="Phobius"/>
    </source>
</evidence>
<keyword evidence="1" id="KW-1133">Transmembrane helix</keyword>
<evidence type="ECO:0000313" key="2">
    <source>
        <dbReference type="EMBL" id="MFD0804346.1"/>
    </source>
</evidence>
<name>A0ABW3BMP6_9ACTN</name>
<accession>A0ABW3BMP6</accession>
<feature type="non-terminal residue" evidence="2">
    <location>
        <position position="138"/>
    </location>
</feature>
<sequence>MATCAQATEAVSVIPPHFPGPVLPAAQALAGQAGWLLGLGIAGVVATALAPGPAAVRLRGLRRSRGAESDAGRSAAERAVLLARRLRAGLALVMGRRVQERRRRAVVELCAVLAAELRAGREPGAALVTAVAELGPES</sequence>
<dbReference type="Proteomes" id="UP001596956">
    <property type="component" value="Unassembled WGS sequence"/>
</dbReference>
<feature type="transmembrane region" description="Helical" evidence="1">
    <location>
        <begin position="33"/>
        <end position="56"/>
    </location>
</feature>
<keyword evidence="3" id="KW-1185">Reference proteome</keyword>
<organism evidence="2 3">
    <name type="scientific">Streptomonospora algeriensis</name>
    <dbReference type="NCBI Taxonomy" id="995084"/>
    <lineage>
        <taxon>Bacteria</taxon>
        <taxon>Bacillati</taxon>
        <taxon>Actinomycetota</taxon>
        <taxon>Actinomycetes</taxon>
        <taxon>Streptosporangiales</taxon>
        <taxon>Nocardiopsidaceae</taxon>
        <taxon>Streptomonospora</taxon>
    </lineage>
</organism>
<reference evidence="3" key="1">
    <citation type="journal article" date="2019" name="Int. J. Syst. Evol. Microbiol.">
        <title>The Global Catalogue of Microorganisms (GCM) 10K type strain sequencing project: providing services to taxonomists for standard genome sequencing and annotation.</title>
        <authorList>
            <consortium name="The Broad Institute Genomics Platform"/>
            <consortium name="The Broad Institute Genome Sequencing Center for Infectious Disease"/>
            <person name="Wu L."/>
            <person name="Ma J."/>
        </authorList>
    </citation>
    <scope>NUCLEOTIDE SEQUENCE [LARGE SCALE GENOMIC DNA]</scope>
    <source>
        <strain evidence="3">CCUG 63369</strain>
    </source>
</reference>
<keyword evidence="1" id="KW-0472">Membrane</keyword>
<proteinExistence type="predicted"/>
<keyword evidence="1" id="KW-0812">Transmembrane</keyword>
<evidence type="ECO:0000313" key="3">
    <source>
        <dbReference type="Proteomes" id="UP001596956"/>
    </source>
</evidence>